<evidence type="ECO:0000313" key="3">
    <source>
        <dbReference type="Proteomes" id="UP000299102"/>
    </source>
</evidence>
<comment type="caution">
    <text evidence="2">The sequence shown here is derived from an EMBL/GenBank/DDBJ whole genome shotgun (WGS) entry which is preliminary data.</text>
</comment>
<gene>
    <name evidence="2" type="ORF">EVAR_101058_1</name>
</gene>
<feature type="region of interest" description="Disordered" evidence="1">
    <location>
        <begin position="91"/>
        <end position="111"/>
    </location>
</feature>
<reference evidence="2 3" key="1">
    <citation type="journal article" date="2019" name="Commun. Biol.">
        <title>The bagworm genome reveals a unique fibroin gene that provides high tensile strength.</title>
        <authorList>
            <person name="Kono N."/>
            <person name="Nakamura H."/>
            <person name="Ohtoshi R."/>
            <person name="Tomita M."/>
            <person name="Numata K."/>
            <person name="Arakawa K."/>
        </authorList>
    </citation>
    <scope>NUCLEOTIDE SEQUENCE [LARGE SCALE GENOMIC DNA]</scope>
</reference>
<dbReference type="EMBL" id="BGZK01003467">
    <property type="protein sequence ID" value="GBP01604.1"/>
    <property type="molecule type" value="Genomic_DNA"/>
</dbReference>
<accession>A0A4C1SHW7</accession>
<dbReference type="Proteomes" id="UP000299102">
    <property type="component" value="Unassembled WGS sequence"/>
</dbReference>
<feature type="compositionally biased region" description="Basic and acidic residues" evidence="1">
    <location>
        <begin position="92"/>
        <end position="105"/>
    </location>
</feature>
<sequence length="111" mass="12263">MREGLSCDKNLMQETEFHMGEAAEGNVSSAQDPSTVIRNVFTRASPERFPKKTLYFSALRHRGHNAAVDGFGFRHQPLHIPLTSGMVTTLAEGERNKSCQEKEPDGDASLS</sequence>
<evidence type="ECO:0000313" key="2">
    <source>
        <dbReference type="EMBL" id="GBP01604.1"/>
    </source>
</evidence>
<proteinExistence type="predicted"/>
<feature type="region of interest" description="Disordered" evidence="1">
    <location>
        <begin position="1"/>
        <end position="32"/>
    </location>
</feature>
<evidence type="ECO:0000256" key="1">
    <source>
        <dbReference type="SAM" id="MobiDB-lite"/>
    </source>
</evidence>
<name>A0A4C1SHW7_EUMVA</name>
<organism evidence="2 3">
    <name type="scientific">Eumeta variegata</name>
    <name type="common">Bagworm moth</name>
    <name type="synonym">Eumeta japonica</name>
    <dbReference type="NCBI Taxonomy" id="151549"/>
    <lineage>
        <taxon>Eukaryota</taxon>
        <taxon>Metazoa</taxon>
        <taxon>Ecdysozoa</taxon>
        <taxon>Arthropoda</taxon>
        <taxon>Hexapoda</taxon>
        <taxon>Insecta</taxon>
        <taxon>Pterygota</taxon>
        <taxon>Neoptera</taxon>
        <taxon>Endopterygota</taxon>
        <taxon>Lepidoptera</taxon>
        <taxon>Glossata</taxon>
        <taxon>Ditrysia</taxon>
        <taxon>Tineoidea</taxon>
        <taxon>Psychidae</taxon>
        <taxon>Oiketicinae</taxon>
        <taxon>Eumeta</taxon>
    </lineage>
</organism>
<protein>
    <submittedName>
        <fullName evidence="2">Uncharacterized protein</fullName>
    </submittedName>
</protein>
<keyword evidence="3" id="KW-1185">Reference proteome</keyword>
<dbReference type="AlphaFoldDB" id="A0A4C1SHW7"/>